<gene>
    <name evidence="19" type="ordered locus">SpiGrapes_0677</name>
</gene>
<evidence type="ECO:0000256" key="9">
    <source>
        <dbReference type="ARBA" id="ARBA00023002"/>
    </source>
</evidence>
<feature type="binding site" evidence="12">
    <location>
        <position position="102"/>
    </location>
    <ligand>
        <name>D-threo-isocitrate</name>
        <dbReference type="ChEBI" id="CHEBI:15562"/>
    </ligand>
</feature>
<dbReference type="eggNOG" id="COG0538">
    <property type="taxonomic scope" value="Bacteria"/>
</dbReference>
<evidence type="ECO:0000313" key="20">
    <source>
        <dbReference type="Proteomes" id="UP000005632"/>
    </source>
</evidence>
<dbReference type="HOGENOM" id="CLU_031953_7_1_12"/>
<dbReference type="EMBL" id="CP003155">
    <property type="protein sequence ID" value="AEV28518.1"/>
    <property type="molecule type" value="Genomic_DNA"/>
</dbReference>
<evidence type="ECO:0000256" key="11">
    <source>
        <dbReference type="ARBA" id="ARBA00023554"/>
    </source>
</evidence>
<feature type="binding site" evidence="12">
    <location>
        <position position="142"/>
    </location>
    <ligand>
        <name>D-threo-isocitrate</name>
        <dbReference type="ChEBI" id="CHEBI:15562"/>
    </ligand>
</feature>
<feature type="binding site" evidence="13">
    <location>
        <position position="93"/>
    </location>
    <ligand>
        <name>NADP(+)</name>
        <dbReference type="ChEBI" id="CHEBI:58349"/>
    </ligand>
</feature>
<comment type="catalytic activity">
    <reaction evidence="11">
        <text>D-threo-isocitrate + NADP(+) = 2-oxoglutarate + CO2 + NADPH</text>
        <dbReference type="Rhea" id="RHEA:19629"/>
        <dbReference type="ChEBI" id="CHEBI:15562"/>
        <dbReference type="ChEBI" id="CHEBI:16526"/>
        <dbReference type="ChEBI" id="CHEBI:16810"/>
        <dbReference type="ChEBI" id="CHEBI:57783"/>
        <dbReference type="ChEBI" id="CHEBI:58349"/>
        <dbReference type="EC" id="1.1.1.42"/>
    </reaction>
</comment>
<proteinExistence type="inferred from homology"/>
<evidence type="ECO:0000256" key="7">
    <source>
        <dbReference type="ARBA" id="ARBA00022842"/>
    </source>
</evidence>
<dbReference type="STRING" id="158190.SpiGrapes_0677"/>
<feature type="binding site" evidence="12">
    <location>
        <position position="118"/>
    </location>
    <ligand>
        <name>D-threo-isocitrate</name>
        <dbReference type="ChEBI" id="CHEBI:15562"/>
    </ligand>
</feature>
<dbReference type="GO" id="GO:0051287">
    <property type="term" value="F:NAD binding"/>
    <property type="evidence" value="ECO:0007669"/>
    <property type="project" value="InterPro"/>
</dbReference>
<keyword evidence="20" id="KW-1185">Reference proteome</keyword>
<dbReference type="NCBIfam" id="TIGR00183">
    <property type="entry name" value="prok_nadp_idh"/>
    <property type="match status" value="1"/>
</dbReference>
<evidence type="ECO:0000256" key="5">
    <source>
        <dbReference type="ARBA" id="ARBA00022532"/>
    </source>
</evidence>
<comment type="similarity">
    <text evidence="2">Belongs to the isocitrate and isopropylmalate dehydrogenases family.</text>
</comment>
<keyword evidence="5 17" id="KW-0816">Tricarboxylic acid cycle</keyword>
<feature type="binding site" evidence="14">
    <location>
        <position position="294"/>
    </location>
    <ligand>
        <name>Mg(2+)</name>
        <dbReference type="ChEBI" id="CHEBI:18420"/>
    </ligand>
</feature>
<dbReference type="InterPro" id="IPR024084">
    <property type="entry name" value="IsoPropMal-DH-like_dom"/>
</dbReference>
<evidence type="ECO:0000256" key="4">
    <source>
        <dbReference type="ARBA" id="ARBA00022435"/>
    </source>
</evidence>
<comment type="subunit">
    <text evidence="3">Homodimer.</text>
</comment>
<dbReference type="InterPro" id="IPR004439">
    <property type="entry name" value="Isocitrate_DH_NADP_dimer_prok"/>
</dbReference>
<comment type="cofactor">
    <cofactor evidence="14">
        <name>Mg(2+)</name>
        <dbReference type="ChEBI" id="CHEBI:18420"/>
    </cofactor>
    <cofactor evidence="14">
        <name>Mn(2+)</name>
        <dbReference type="ChEBI" id="CHEBI:29035"/>
    </cofactor>
    <text evidence="14">Binds 1 Mg(2+) or Mn(2+) ion per subunit.</text>
</comment>
<keyword evidence="4 17" id="KW-0329">Glyoxylate bypass</keyword>
<dbReference type="RefSeq" id="WP_014269367.1">
    <property type="nucleotide sequence ID" value="NC_016633.1"/>
</dbReference>
<dbReference type="InterPro" id="IPR019818">
    <property type="entry name" value="IsoCit/isopropylmalate_DH_CS"/>
</dbReference>
<evidence type="ECO:0000259" key="18">
    <source>
        <dbReference type="SMART" id="SM01329"/>
    </source>
</evidence>
<evidence type="ECO:0000256" key="1">
    <source>
        <dbReference type="ARBA" id="ARBA00001936"/>
    </source>
</evidence>
<reference evidence="19 20" key="1">
    <citation type="submission" date="2011-11" db="EMBL/GenBank/DDBJ databases">
        <title>Complete sequence of Spirochaeta sp. grapes.</title>
        <authorList>
            <consortium name="US DOE Joint Genome Institute"/>
            <person name="Lucas S."/>
            <person name="Han J."/>
            <person name="Lapidus A."/>
            <person name="Cheng J.-F."/>
            <person name="Goodwin L."/>
            <person name="Pitluck S."/>
            <person name="Peters L."/>
            <person name="Ovchinnikova G."/>
            <person name="Munk A.C."/>
            <person name="Detter J.C."/>
            <person name="Han C."/>
            <person name="Tapia R."/>
            <person name="Land M."/>
            <person name="Hauser L."/>
            <person name="Kyrpides N."/>
            <person name="Ivanova N."/>
            <person name="Pagani I."/>
            <person name="Ritalahtilisa K."/>
            <person name="Loeffler F."/>
            <person name="Woyke T."/>
        </authorList>
    </citation>
    <scope>NUCLEOTIDE SEQUENCE [LARGE SCALE GENOMIC DNA]</scope>
    <source>
        <strain evidence="20">ATCC BAA-1885 / DSM 22778 / Grapes</strain>
    </source>
</reference>
<evidence type="ECO:0000256" key="17">
    <source>
        <dbReference type="RuleBase" id="RU004446"/>
    </source>
</evidence>
<keyword evidence="6 17" id="KW-0479">Metal-binding</keyword>
<dbReference type="NCBIfam" id="NF005425">
    <property type="entry name" value="PRK07006.1"/>
    <property type="match status" value="1"/>
</dbReference>
<dbReference type="KEGG" id="sgp:SpiGrapes_0677"/>
<dbReference type="OrthoDB" id="9806254at2"/>
<dbReference type="SMART" id="SM01329">
    <property type="entry name" value="Iso_dh"/>
    <property type="match status" value="1"/>
</dbReference>
<evidence type="ECO:0000256" key="15">
    <source>
        <dbReference type="PIRSR" id="PIRSR604439-4"/>
    </source>
</evidence>
<evidence type="ECO:0000256" key="6">
    <source>
        <dbReference type="ARBA" id="ARBA00022723"/>
    </source>
</evidence>
<dbReference type="PANTHER" id="PTHR43504">
    <property type="entry name" value="ISOCITRATE DEHYDROGENASE [NADP]"/>
    <property type="match status" value="1"/>
</dbReference>
<organism evidence="19 20">
    <name type="scientific">Sphaerochaeta pleomorpha (strain ATCC BAA-1885 / DSM 22778 / Grapes)</name>
    <dbReference type="NCBI Taxonomy" id="158190"/>
    <lineage>
        <taxon>Bacteria</taxon>
        <taxon>Pseudomonadati</taxon>
        <taxon>Spirochaetota</taxon>
        <taxon>Spirochaetia</taxon>
        <taxon>Spirochaetales</taxon>
        <taxon>Sphaerochaetaceae</taxon>
        <taxon>Sphaerochaeta</taxon>
    </lineage>
</organism>
<evidence type="ECO:0000256" key="8">
    <source>
        <dbReference type="ARBA" id="ARBA00022857"/>
    </source>
</evidence>
<comment type="cofactor">
    <cofactor evidence="1">
        <name>Mn(2+)</name>
        <dbReference type="ChEBI" id="CHEBI:29035"/>
    </cofactor>
</comment>
<evidence type="ECO:0000256" key="12">
    <source>
        <dbReference type="PIRSR" id="PIRSR604439-1"/>
    </source>
</evidence>
<dbReference type="PANTHER" id="PTHR43504:SF1">
    <property type="entry name" value="ISOCITRATE DEHYDROGENASE [NADP]"/>
    <property type="match status" value="1"/>
</dbReference>
<sequence>MQTHISMENGKIIVPSHPVIPFIEGDGVGKEITSVMKSVVDAAVMKAYGNERKIEWKEILAGQKALDTVGTFLPDETLEAISTYKVAIKGPLTTPVGKGMRSLNVTLRQKLDLFVCLRPVEYFTGVPSPVRHPEKVDMVVFRENTEDIYAGIEWEAGSEAVQKVIAFLSDEMGVSAIRFPQTSAIGIKPVSKEGTQRLVRSAILYALEKKRRNVTLVHKGNIMKFTEGGFRKWGYELAEKEFGAIRDESGRYFIKREGLADLEIKDCICDAFLQNILLKPEAYDVIATMNLNGDYVSDALAAEVGGIGIAPGANINYDSGAAIFEATHGTAPDIAGKNMVNPLSLVLSSEMMLRYLQWDAAADLIRSSVARSIASGNVTQDFFRLLQNEKMPSVLLGTKEFGDTLIENL</sequence>
<keyword evidence="8 13" id="KW-0521">NADP</keyword>
<evidence type="ECO:0000256" key="16">
    <source>
        <dbReference type="PIRSR" id="PIRSR604439-5"/>
    </source>
</evidence>
<protein>
    <recommendedName>
        <fullName evidence="17">Isocitrate dehydrogenase [NADP]</fullName>
        <ecNumber evidence="17">1.1.1.42</ecNumber>
    </recommendedName>
</protein>
<feature type="domain" description="Isopropylmalate dehydrogenase-like" evidence="18">
    <location>
        <begin position="19"/>
        <end position="405"/>
    </location>
</feature>
<feature type="site" description="Critical for catalysis" evidence="15">
    <location>
        <position position="219"/>
    </location>
</feature>
<dbReference type="GO" id="GO:0006099">
    <property type="term" value="P:tricarboxylic acid cycle"/>
    <property type="evidence" value="ECO:0007669"/>
    <property type="project" value="UniProtKB-UniRule"/>
</dbReference>
<evidence type="ECO:0000313" key="19">
    <source>
        <dbReference type="EMBL" id="AEV28518.1"/>
    </source>
</evidence>
<dbReference type="GO" id="GO:0006097">
    <property type="term" value="P:glyoxylate cycle"/>
    <property type="evidence" value="ECO:0007669"/>
    <property type="project" value="UniProtKB-KW"/>
</dbReference>
<keyword evidence="7 14" id="KW-0460">Magnesium</keyword>
<evidence type="ECO:0000256" key="10">
    <source>
        <dbReference type="ARBA" id="ARBA00023211"/>
    </source>
</evidence>
<dbReference type="Gene3D" id="3.40.718.10">
    <property type="entry name" value="Isopropylmalate Dehydrogenase"/>
    <property type="match status" value="1"/>
</dbReference>
<feature type="binding site" evidence="12">
    <location>
        <position position="108"/>
    </location>
    <ligand>
        <name>D-threo-isocitrate</name>
        <dbReference type="ChEBI" id="CHEBI:15562"/>
    </ligand>
</feature>
<evidence type="ECO:0000256" key="13">
    <source>
        <dbReference type="PIRSR" id="PIRSR604439-2"/>
    </source>
</evidence>
<accession>G8QY13</accession>
<keyword evidence="10 14" id="KW-0464">Manganese</keyword>
<dbReference type="PROSITE" id="PS00470">
    <property type="entry name" value="IDH_IMDH"/>
    <property type="match status" value="1"/>
</dbReference>
<name>G8QY13_SPHPG</name>
<dbReference type="GO" id="GO:0004450">
    <property type="term" value="F:isocitrate dehydrogenase (NADP+) activity"/>
    <property type="evidence" value="ECO:0007669"/>
    <property type="project" value="UniProtKB-UniRule"/>
</dbReference>
<feature type="binding site" evidence="12">
    <location>
        <position position="104"/>
    </location>
    <ligand>
        <name>D-threo-isocitrate</name>
        <dbReference type="ChEBI" id="CHEBI:15562"/>
    </ligand>
</feature>
<dbReference type="GO" id="GO:0000287">
    <property type="term" value="F:magnesium ion binding"/>
    <property type="evidence" value="ECO:0007669"/>
    <property type="project" value="InterPro"/>
</dbReference>
<dbReference type="SUPFAM" id="SSF53659">
    <property type="entry name" value="Isocitrate/Isopropylmalate dehydrogenase-like"/>
    <property type="match status" value="1"/>
</dbReference>
<evidence type="ECO:0000256" key="2">
    <source>
        <dbReference type="ARBA" id="ARBA00007769"/>
    </source>
</evidence>
<evidence type="ECO:0000256" key="14">
    <source>
        <dbReference type="PIRSR" id="PIRSR604439-3"/>
    </source>
</evidence>
<dbReference type="Proteomes" id="UP000005632">
    <property type="component" value="Chromosome"/>
</dbReference>
<keyword evidence="9" id="KW-0560">Oxidoreductase</keyword>
<feature type="modified residue" description="Phosphoserine" evidence="16">
    <location>
        <position position="102"/>
    </location>
</feature>
<dbReference type="Pfam" id="PF00180">
    <property type="entry name" value="Iso_dh"/>
    <property type="match status" value="1"/>
</dbReference>
<dbReference type="AlphaFoldDB" id="G8QY13"/>
<feature type="site" description="Critical for catalysis" evidence="15">
    <location>
        <position position="149"/>
    </location>
</feature>
<dbReference type="EC" id="1.1.1.42" evidence="17"/>
<feature type="binding site" evidence="13">
    <location>
        <position position="341"/>
    </location>
    <ligand>
        <name>NADP(+)</name>
        <dbReference type="ChEBI" id="CHEBI:58349"/>
    </ligand>
</feature>
<feature type="modified residue" description="N6-succinyllysine" evidence="16">
    <location>
        <position position="89"/>
    </location>
</feature>
<evidence type="ECO:0000256" key="3">
    <source>
        <dbReference type="ARBA" id="ARBA00011738"/>
    </source>
</evidence>
<feature type="binding site" evidence="13">
    <location>
        <position position="384"/>
    </location>
    <ligand>
        <name>NADP(+)</name>
        <dbReference type="ChEBI" id="CHEBI:58349"/>
    </ligand>
</feature>